<organism evidence="2 3">
    <name type="scientific">Paraphoma chrysanthemicola</name>
    <dbReference type="NCBI Taxonomy" id="798071"/>
    <lineage>
        <taxon>Eukaryota</taxon>
        <taxon>Fungi</taxon>
        <taxon>Dikarya</taxon>
        <taxon>Ascomycota</taxon>
        <taxon>Pezizomycotina</taxon>
        <taxon>Dothideomycetes</taxon>
        <taxon>Pleosporomycetidae</taxon>
        <taxon>Pleosporales</taxon>
        <taxon>Pleosporineae</taxon>
        <taxon>Phaeosphaeriaceae</taxon>
        <taxon>Paraphoma</taxon>
    </lineage>
</organism>
<reference evidence="2" key="1">
    <citation type="journal article" date="2021" name="Nat. Commun.">
        <title>Genetic determinants of endophytism in the Arabidopsis root mycobiome.</title>
        <authorList>
            <person name="Mesny F."/>
            <person name="Miyauchi S."/>
            <person name="Thiergart T."/>
            <person name="Pickel B."/>
            <person name="Atanasova L."/>
            <person name="Karlsson M."/>
            <person name="Huettel B."/>
            <person name="Barry K.W."/>
            <person name="Haridas S."/>
            <person name="Chen C."/>
            <person name="Bauer D."/>
            <person name="Andreopoulos W."/>
            <person name="Pangilinan J."/>
            <person name="LaButti K."/>
            <person name="Riley R."/>
            <person name="Lipzen A."/>
            <person name="Clum A."/>
            <person name="Drula E."/>
            <person name="Henrissat B."/>
            <person name="Kohler A."/>
            <person name="Grigoriev I.V."/>
            <person name="Martin F.M."/>
            <person name="Hacquard S."/>
        </authorList>
    </citation>
    <scope>NUCLEOTIDE SEQUENCE</scope>
    <source>
        <strain evidence="2">MPI-SDFR-AT-0120</strain>
    </source>
</reference>
<evidence type="ECO:0000313" key="3">
    <source>
        <dbReference type="Proteomes" id="UP000813461"/>
    </source>
</evidence>
<feature type="non-terminal residue" evidence="2">
    <location>
        <position position="1"/>
    </location>
</feature>
<sequence length="690" mass="77730">DGRVMPLVVQATDLVYLGTPNSTWDRTFVRNTSPLVVRLASWTIDQLLDTRGWTKRDWARLVCQWAFSCLGLIPLLPLHFISSSVKVRNGAKYDPFRYRDWHYCKAPRNIHETNPSLKHVMITESHITRRGNLGDSFSPKHYRTLRPRLLCFLREPNKAEMCGFDTKLVENWMSENNAESHPDYIFVAWTKLQFATRSDKLELLRIAERAARDAQLAAFWCSIVCLPDEGADGLIEDVWRMSDIVRGSKKTAIVLGRPSGGAEAHISTATKDMLMGWGRRMWTLPEALLSPKGEQISIYTRGKRYHRTVEKRSLAAQIWEDAPISRQLMDHFEGSLILSPLELVVIALQCLNNRDTNDFSIGGEMAYVLMGLLRRRPKVDLTDSAFQAFARLSLANDNNMLLERLICVMPKHHHQAWHDTSDCYDAKLFDIYPTCQIAGVGNDDSVVLDGAQGASIRWDRFERVAYTNKDSFKRSASRVVLQLSPLVLLIGIILAVGNQKAAGILLLILALAILGASPYLIRLLFTGKLWDTQALLFGFEGYMDIATIETHIFGAYMNRLTWSPYGSTLSRHAPGEHGECIGLDPTTDAETAKLVANACTANNSPDDLKVFTLVDTFTMTVVMFLAERPPVVALLCGSEGGMQRAVLCSYQSSTQTLCREAVLRMETRTAERFWLVGRLRFAFKRSMVAV</sequence>
<feature type="non-terminal residue" evidence="2">
    <location>
        <position position="690"/>
    </location>
</feature>
<feature type="transmembrane region" description="Helical" evidence="1">
    <location>
        <begin position="479"/>
        <end position="496"/>
    </location>
</feature>
<accession>A0A8K0RGV0</accession>
<name>A0A8K0RGV0_9PLEO</name>
<proteinExistence type="predicted"/>
<evidence type="ECO:0000256" key="1">
    <source>
        <dbReference type="SAM" id="Phobius"/>
    </source>
</evidence>
<evidence type="ECO:0000313" key="2">
    <source>
        <dbReference type="EMBL" id="KAH7092511.1"/>
    </source>
</evidence>
<dbReference type="EMBL" id="JAGMVJ010000003">
    <property type="protein sequence ID" value="KAH7092511.1"/>
    <property type="molecule type" value="Genomic_DNA"/>
</dbReference>
<keyword evidence="1" id="KW-0812">Transmembrane</keyword>
<dbReference type="OrthoDB" id="2624308at2759"/>
<protein>
    <submittedName>
        <fullName evidence="2">Uncharacterized protein</fullName>
    </submittedName>
</protein>
<dbReference type="AlphaFoldDB" id="A0A8K0RGV0"/>
<keyword evidence="3" id="KW-1185">Reference proteome</keyword>
<gene>
    <name evidence="2" type="ORF">FB567DRAFT_614522</name>
</gene>
<keyword evidence="1" id="KW-1133">Transmembrane helix</keyword>
<dbReference type="Proteomes" id="UP000813461">
    <property type="component" value="Unassembled WGS sequence"/>
</dbReference>
<comment type="caution">
    <text evidence="2">The sequence shown here is derived from an EMBL/GenBank/DDBJ whole genome shotgun (WGS) entry which is preliminary data.</text>
</comment>
<keyword evidence="1" id="KW-0472">Membrane</keyword>
<feature type="transmembrane region" description="Helical" evidence="1">
    <location>
        <begin position="502"/>
        <end position="521"/>
    </location>
</feature>